<name>A0A9P6K9F0_9FUNG</name>
<feature type="region of interest" description="Disordered" evidence="1">
    <location>
        <begin position="47"/>
        <end position="116"/>
    </location>
</feature>
<feature type="non-terminal residue" evidence="2">
    <location>
        <position position="116"/>
    </location>
</feature>
<reference evidence="2" key="1">
    <citation type="journal article" date="2020" name="Fungal Divers.">
        <title>Resolving the Mortierellaceae phylogeny through synthesis of multi-gene phylogenetics and phylogenomics.</title>
        <authorList>
            <person name="Vandepol N."/>
            <person name="Liber J."/>
            <person name="Desiro A."/>
            <person name="Na H."/>
            <person name="Kennedy M."/>
            <person name="Barry K."/>
            <person name="Grigoriev I.V."/>
            <person name="Miller A.N."/>
            <person name="O'Donnell K."/>
            <person name="Stajich J.E."/>
            <person name="Bonito G."/>
        </authorList>
    </citation>
    <scope>NUCLEOTIDE SEQUENCE</scope>
    <source>
        <strain evidence="2">KOD1015</strain>
    </source>
</reference>
<feature type="compositionally biased region" description="Low complexity" evidence="1">
    <location>
        <begin position="66"/>
        <end position="109"/>
    </location>
</feature>
<feature type="region of interest" description="Disordered" evidence="1">
    <location>
        <begin position="1"/>
        <end position="21"/>
    </location>
</feature>
<accession>A0A9P6K9F0</accession>
<dbReference type="Proteomes" id="UP000780801">
    <property type="component" value="Unassembled WGS sequence"/>
</dbReference>
<evidence type="ECO:0000256" key="1">
    <source>
        <dbReference type="SAM" id="MobiDB-lite"/>
    </source>
</evidence>
<feature type="non-terminal residue" evidence="2">
    <location>
        <position position="1"/>
    </location>
</feature>
<evidence type="ECO:0000313" key="3">
    <source>
        <dbReference type="Proteomes" id="UP000780801"/>
    </source>
</evidence>
<evidence type="ECO:0000313" key="2">
    <source>
        <dbReference type="EMBL" id="KAF9577089.1"/>
    </source>
</evidence>
<organism evidence="2 3">
    <name type="scientific">Lunasporangiospora selenospora</name>
    <dbReference type="NCBI Taxonomy" id="979761"/>
    <lineage>
        <taxon>Eukaryota</taxon>
        <taxon>Fungi</taxon>
        <taxon>Fungi incertae sedis</taxon>
        <taxon>Mucoromycota</taxon>
        <taxon>Mortierellomycotina</taxon>
        <taxon>Mortierellomycetes</taxon>
        <taxon>Mortierellales</taxon>
        <taxon>Mortierellaceae</taxon>
        <taxon>Lunasporangiospora</taxon>
    </lineage>
</organism>
<gene>
    <name evidence="2" type="ORF">BGW38_007925</name>
</gene>
<keyword evidence="3" id="KW-1185">Reference proteome</keyword>
<protein>
    <submittedName>
        <fullName evidence="2">Uncharacterized protein</fullName>
    </submittedName>
</protein>
<proteinExistence type="predicted"/>
<sequence length="116" mass="12148">RLPRRLPSSSPLTAPAPPVTRSLMPLLSRSSFTTASRSRVALAVSLTRSPLSVPMMPRSPSPPTSSSPSVTLSTSPRSSLRSTSSATGSVSLPLTSPPTSSATSTSPTRTMRRMRN</sequence>
<comment type="caution">
    <text evidence="2">The sequence shown here is derived from an EMBL/GenBank/DDBJ whole genome shotgun (WGS) entry which is preliminary data.</text>
</comment>
<dbReference type="AlphaFoldDB" id="A0A9P6K9F0"/>
<dbReference type="EMBL" id="JAABOA010005317">
    <property type="protein sequence ID" value="KAF9577089.1"/>
    <property type="molecule type" value="Genomic_DNA"/>
</dbReference>
<feature type="compositionally biased region" description="Low complexity" evidence="1">
    <location>
        <begin position="1"/>
        <end position="13"/>
    </location>
</feature>